<dbReference type="Gene3D" id="1.20.58.1970">
    <property type="match status" value="1"/>
</dbReference>
<keyword evidence="11" id="KW-1185">Reference proteome</keyword>
<name>A0A3M7RGW1_BRAPC</name>
<dbReference type="PANTHER" id="PTHR12100">
    <property type="entry name" value="SEC10"/>
    <property type="match status" value="1"/>
</dbReference>
<evidence type="ECO:0000256" key="6">
    <source>
        <dbReference type="ARBA" id="ARBA00031471"/>
    </source>
</evidence>
<keyword evidence="4" id="KW-0268">Exocytosis</keyword>
<evidence type="ECO:0000256" key="7">
    <source>
        <dbReference type="SAM" id="Coils"/>
    </source>
</evidence>
<dbReference type="EMBL" id="REGN01003395">
    <property type="protein sequence ID" value="RNA22813.1"/>
    <property type="molecule type" value="Genomic_DNA"/>
</dbReference>
<evidence type="ECO:0000256" key="5">
    <source>
        <dbReference type="ARBA" id="ARBA00023054"/>
    </source>
</evidence>
<keyword evidence="5 7" id="KW-0175">Coiled coil</keyword>
<reference evidence="10 11" key="1">
    <citation type="journal article" date="2018" name="Sci. Rep.">
        <title>Genomic signatures of local adaptation to the degree of environmental predictability in rotifers.</title>
        <authorList>
            <person name="Franch-Gras L."/>
            <person name="Hahn C."/>
            <person name="Garcia-Roger E.M."/>
            <person name="Carmona M.J."/>
            <person name="Serra M."/>
            <person name="Gomez A."/>
        </authorList>
    </citation>
    <scope>NUCLEOTIDE SEQUENCE [LARGE SCALE GENOMIC DNA]</scope>
    <source>
        <strain evidence="10">HYR1</strain>
    </source>
</reference>
<dbReference type="OrthoDB" id="125856at2759"/>
<comment type="similarity">
    <text evidence="1">Belongs to the SEC10 family.</text>
</comment>
<protein>
    <recommendedName>
        <fullName evidence="2">Exocyst complex component 5</fullName>
    </recommendedName>
    <alternativeName>
        <fullName evidence="6">Exocyst complex component Sec10</fullName>
    </alternativeName>
</protein>
<evidence type="ECO:0000256" key="3">
    <source>
        <dbReference type="ARBA" id="ARBA00022448"/>
    </source>
</evidence>
<dbReference type="Pfam" id="PF07393">
    <property type="entry name" value="Sec10_HB"/>
    <property type="match status" value="1"/>
</dbReference>
<evidence type="ECO:0000256" key="1">
    <source>
        <dbReference type="ARBA" id="ARBA00006572"/>
    </source>
</evidence>
<dbReference type="InterPro" id="IPR048625">
    <property type="entry name" value="Sec10_N"/>
</dbReference>
<dbReference type="GO" id="GO:0006887">
    <property type="term" value="P:exocytosis"/>
    <property type="evidence" value="ECO:0007669"/>
    <property type="project" value="UniProtKB-KW"/>
</dbReference>
<accession>A0A3M7RGW1</accession>
<dbReference type="GO" id="GO:0006893">
    <property type="term" value="P:Golgi to plasma membrane transport"/>
    <property type="evidence" value="ECO:0007669"/>
    <property type="project" value="TreeGrafter"/>
</dbReference>
<dbReference type="InterPro" id="IPR048627">
    <property type="entry name" value="Sec10_HB"/>
</dbReference>
<dbReference type="InterPro" id="IPR009976">
    <property type="entry name" value="Sec10-like"/>
</dbReference>
<dbReference type="PANTHER" id="PTHR12100:SF0">
    <property type="entry name" value="EXOCYST COMPLEX COMPONENT 5"/>
    <property type="match status" value="1"/>
</dbReference>
<gene>
    <name evidence="10" type="ORF">BpHYR1_016684</name>
</gene>
<dbReference type="GO" id="GO:0000145">
    <property type="term" value="C:exocyst"/>
    <property type="evidence" value="ECO:0007669"/>
    <property type="project" value="TreeGrafter"/>
</dbReference>
<sequence>MAHLVLKEIEQEIFNVDNLIENLTYKATDGRVGQSDFDSLVLENIFKKTIDDLKIINDKTKQNIQALETDCQKEKDICKEKILRLENSYKDSYEYLTVLDKRISNVSSTMSDMGSQLENLNRPRLNLFESHKTAKYFDKFMDGIDNSGVFADDSKLEQAAEVIYKLHLLSNDLTDERFLKANGLVLKKYSEIEIKLIQRFHEAFYRNDRKEMKKFLNILSNFKNYQECVNEFIKNLQMSMKNSNDLFSDIMPLCVKTNDIINEVFLNNERIMEQFVKDLFLDRVQIYVTTNLEKHLETDLEKYLDTLYLYYNKTKKISKELSELMKISSESTFFNKLLNEVFQVHLKDYINLEKTNLQNKFKAHLERFYEKIGHTKRTQSGFVSNLLSKPLNEIIDDRFLSHDVTTLCIDDAKKSINRSLLLCDVNSQPKTIDDMFEIVCQNLCRDHLYYSLDLHINALPSVEFRQELNLHIFPFIKQMNDLMYLFEQFTNVSVIPPVMNSPYYQKIMNKLNQICTDLEVKIDTGLEKAFTVICNHIRHVLQTEQKKTDFKSENDEIFNQSTTACSKAIKVVENQVGKISNCLDGKNVKNALREFGIKFHRCIYDHLLKFEYNELGAMAVIRDINEYRLCAKNFNSPVVDKLFAVLYSLTNLLVVKPENLQEICSGENLVLLSKDTIESFVQLRSDYRTTKFQYNRK</sequence>
<feature type="coiled-coil region" evidence="7">
    <location>
        <begin position="50"/>
        <end position="77"/>
    </location>
</feature>
<dbReference type="STRING" id="10195.A0A3M7RGW1"/>
<proteinExistence type="inferred from homology"/>
<feature type="domain" description="Exocyst complex component Sec10-like alpha-helical bundle" evidence="8">
    <location>
        <begin position="158"/>
        <end position="693"/>
    </location>
</feature>
<dbReference type="Pfam" id="PF20667">
    <property type="entry name" value="Sec10_N"/>
    <property type="match status" value="1"/>
</dbReference>
<evidence type="ECO:0000313" key="11">
    <source>
        <dbReference type="Proteomes" id="UP000276133"/>
    </source>
</evidence>
<evidence type="ECO:0000259" key="9">
    <source>
        <dbReference type="Pfam" id="PF20667"/>
    </source>
</evidence>
<evidence type="ECO:0000256" key="4">
    <source>
        <dbReference type="ARBA" id="ARBA00022483"/>
    </source>
</evidence>
<evidence type="ECO:0000256" key="2">
    <source>
        <dbReference type="ARBA" id="ARBA00017524"/>
    </source>
</evidence>
<keyword evidence="3" id="KW-0813">Transport</keyword>
<dbReference type="AlphaFoldDB" id="A0A3M7RGW1"/>
<comment type="caution">
    <text evidence="10">The sequence shown here is derived from an EMBL/GenBank/DDBJ whole genome shotgun (WGS) entry which is preliminary data.</text>
</comment>
<evidence type="ECO:0000313" key="10">
    <source>
        <dbReference type="EMBL" id="RNA22813.1"/>
    </source>
</evidence>
<evidence type="ECO:0000259" key="8">
    <source>
        <dbReference type="Pfam" id="PF07393"/>
    </source>
</evidence>
<dbReference type="Proteomes" id="UP000276133">
    <property type="component" value="Unassembled WGS sequence"/>
</dbReference>
<organism evidence="10 11">
    <name type="scientific">Brachionus plicatilis</name>
    <name type="common">Marine rotifer</name>
    <name type="synonym">Brachionus muelleri</name>
    <dbReference type="NCBI Taxonomy" id="10195"/>
    <lineage>
        <taxon>Eukaryota</taxon>
        <taxon>Metazoa</taxon>
        <taxon>Spiralia</taxon>
        <taxon>Gnathifera</taxon>
        <taxon>Rotifera</taxon>
        <taxon>Eurotatoria</taxon>
        <taxon>Monogononta</taxon>
        <taxon>Pseudotrocha</taxon>
        <taxon>Ploima</taxon>
        <taxon>Brachionidae</taxon>
        <taxon>Brachionus</taxon>
    </lineage>
</organism>
<feature type="domain" description="Exocyst complex component Sec10 N-terminal" evidence="9">
    <location>
        <begin position="43"/>
        <end position="143"/>
    </location>
</feature>